<feature type="compositionally biased region" description="Low complexity" evidence="1">
    <location>
        <begin position="42"/>
        <end position="57"/>
    </location>
</feature>
<dbReference type="Proteomes" id="UP000095751">
    <property type="component" value="Unassembled WGS sequence"/>
</dbReference>
<accession>A0A1E7FM57</accession>
<evidence type="ECO:0000256" key="1">
    <source>
        <dbReference type="SAM" id="MobiDB-lite"/>
    </source>
</evidence>
<feature type="compositionally biased region" description="Low complexity" evidence="1">
    <location>
        <begin position="332"/>
        <end position="350"/>
    </location>
</feature>
<dbReference type="AlphaFoldDB" id="A0A1E7FM57"/>
<feature type="compositionally biased region" description="Polar residues" evidence="1">
    <location>
        <begin position="262"/>
        <end position="271"/>
    </location>
</feature>
<gene>
    <name evidence="2" type="ORF">FRACYDRAFT_235308</name>
</gene>
<name>A0A1E7FM57_9STRA</name>
<dbReference type="InParanoid" id="A0A1E7FM57"/>
<feature type="compositionally biased region" description="Low complexity" evidence="1">
    <location>
        <begin position="108"/>
        <end position="118"/>
    </location>
</feature>
<feature type="region of interest" description="Disordered" evidence="1">
    <location>
        <begin position="244"/>
        <end position="271"/>
    </location>
</feature>
<feature type="compositionally biased region" description="Low complexity" evidence="1">
    <location>
        <begin position="127"/>
        <end position="139"/>
    </location>
</feature>
<sequence>MNETFQSLFENVCRCFGHTTATNGQPGGGGIGESALSRITPNTRNNNGNNDNSNNNNTDDDQYQQPVITQVNSHASSVSGKIRTNKLELNDQQYDELFVTAKKQHQRSTTASSSSLLSKIPPRPLQGNSNNNDNNNSRGGDNETAQAVAQAKIAANPNRYRPKRKRSAQTREEIFRNKNKQQQQQQQHHAAANNNGGGQSSSVRTTGHGCGVGSNNNNSNTPQSDFSRLLNPSLALCFASPIRGTEDNMDNNEHEDVRSVDASDTATLNTNGEDTITSTLYFDSKYAHIQETRPPMPLFNQFKLGHTAQDEIRTIMATDSHSSVRMVEIMQQNNDQQQQHQQQRQQHQQQTPEAKQRAVGKNESSLNVEEQKQHGRVEGRSSNKDWGRSSPNRVSVNNHNNSNQRTTASTTTTSLSQSSSHSLRKKDTITTHNHGSIDPPDEEMEDAVPDVKAVSSSTDSSRLSNTATRHASL</sequence>
<feature type="compositionally biased region" description="Basic and acidic residues" evidence="1">
    <location>
        <begin position="251"/>
        <end position="261"/>
    </location>
</feature>
<feature type="compositionally biased region" description="Acidic residues" evidence="1">
    <location>
        <begin position="439"/>
        <end position="448"/>
    </location>
</feature>
<organism evidence="2 3">
    <name type="scientific">Fragilariopsis cylindrus CCMP1102</name>
    <dbReference type="NCBI Taxonomy" id="635003"/>
    <lineage>
        <taxon>Eukaryota</taxon>
        <taxon>Sar</taxon>
        <taxon>Stramenopiles</taxon>
        <taxon>Ochrophyta</taxon>
        <taxon>Bacillariophyta</taxon>
        <taxon>Bacillariophyceae</taxon>
        <taxon>Bacillariophycidae</taxon>
        <taxon>Bacillariales</taxon>
        <taxon>Bacillariaceae</taxon>
        <taxon>Fragilariopsis</taxon>
    </lineage>
</organism>
<evidence type="ECO:0000313" key="3">
    <source>
        <dbReference type="Proteomes" id="UP000095751"/>
    </source>
</evidence>
<keyword evidence="3" id="KW-1185">Reference proteome</keyword>
<feature type="compositionally biased region" description="Basic and acidic residues" evidence="1">
    <location>
        <begin position="369"/>
        <end position="387"/>
    </location>
</feature>
<proteinExistence type="predicted"/>
<feature type="compositionally biased region" description="Low complexity" evidence="1">
    <location>
        <begin position="388"/>
        <end position="421"/>
    </location>
</feature>
<dbReference type="OrthoDB" id="48473at2759"/>
<evidence type="ECO:0000313" key="2">
    <source>
        <dbReference type="EMBL" id="OEU19258.1"/>
    </source>
</evidence>
<dbReference type="KEGG" id="fcy:FRACYDRAFT_235308"/>
<feature type="region of interest" description="Disordered" evidence="1">
    <location>
        <begin position="20"/>
        <end position="62"/>
    </location>
</feature>
<feature type="region of interest" description="Disordered" evidence="1">
    <location>
        <begin position="176"/>
        <end position="227"/>
    </location>
</feature>
<protein>
    <submittedName>
        <fullName evidence="2">Uncharacterized protein</fullName>
    </submittedName>
</protein>
<feature type="region of interest" description="Disordered" evidence="1">
    <location>
        <begin position="332"/>
        <end position="473"/>
    </location>
</feature>
<feature type="compositionally biased region" description="Low complexity" evidence="1">
    <location>
        <begin position="455"/>
        <end position="464"/>
    </location>
</feature>
<feature type="region of interest" description="Disordered" evidence="1">
    <location>
        <begin position="104"/>
        <end position="146"/>
    </location>
</feature>
<reference evidence="2 3" key="1">
    <citation type="submission" date="2016-09" db="EMBL/GenBank/DDBJ databases">
        <title>Extensive genetic diversity and differential bi-allelic expression allows diatom success in the polar Southern Ocean.</title>
        <authorList>
            <consortium name="DOE Joint Genome Institute"/>
            <person name="Mock T."/>
            <person name="Otillar R.P."/>
            <person name="Strauss J."/>
            <person name="Dupont C."/>
            <person name="Frickenhaus S."/>
            <person name="Maumus F."/>
            <person name="Mcmullan M."/>
            <person name="Sanges R."/>
            <person name="Schmutz J."/>
            <person name="Toseland A."/>
            <person name="Valas R."/>
            <person name="Veluchamy A."/>
            <person name="Ward B.J."/>
            <person name="Allen A."/>
            <person name="Barry K."/>
            <person name="Falciatore A."/>
            <person name="Ferrante M."/>
            <person name="Fortunato A.E."/>
            <person name="Gloeckner G."/>
            <person name="Gruber A."/>
            <person name="Hipkin R."/>
            <person name="Janech M."/>
            <person name="Kroth P."/>
            <person name="Leese F."/>
            <person name="Lindquist E."/>
            <person name="Lyon B.R."/>
            <person name="Martin J."/>
            <person name="Mayer C."/>
            <person name="Parker M."/>
            <person name="Quesneville H."/>
            <person name="Raymond J."/>
            <person name="Uhlig C."/>
            <person name="Valentin K.U."/>
            <person name="Worden A.Z."/>
            <person name="Armbrust E.V."/>
            <person name="Bowler C."/>
            <person name="Green B."/>
            <person name="Moulton V."/>
            <person name="Van Oosterhout C."/>
            <person name="Grigoriev I."/>
        </authorList>
    </citation>
    <scope>NUCLEOTIDE SEQUENCE [LARGE SCALE GENOMIC DNA]</scope>
    <source>
        <strain evidence="2 3">CCMP1102</strain>
    </source>
</reference>
<dbReference type="EMBL" id="KV784355">
    <property type="protein sequence ID" value="OEU19258.1"/>
    <property type="molecule type" value="Genomic_DNA"/>
</dbReference>
<feature type="compositionally biased region" description="Low complexity" evidence="1">
    <location>
        <begin position="181"/>
        <end position="194"/>
    </location>
</feature>